<dbReference type="EMBL" id="BAABLD010000008">
    <property type="protein sequence ID" value="GAA5166822.1"/>
    <property type="molecule type" value="Genomic_DNA"/>
</dbReference>
<dbReference type="SUPFAM" id="SSF49363">
    <property type="entry name" value="Purple acid phosphatase, N-terminal domain"/>
    <property type="match status" value="1"/>
</dbReference>
<evidence type="ECO:0000313" key="6">
    <source>
        <dbReference type="Proteomes" id="UP001500547"/>
    </source>
</evidence>
<dbReference type="InterPro" id="IPR004843">
    <property type="entry name" value="Calcineurin-like_PHP"/>
</dbReference>
<dbReference type="InterPro" id="IPR015914">
    <property type="entry name" value="PAPs_N"/>
</dbReference>
<dbReference type="Proteomes" id="UP001500547">
    <property type="component" value="Unassembled WGS sequence"/>
</dbReference>
<dbReference type="Gene3D" id="3.60.21.10">
    <property type="match status" value="1"/>
</dbReference>
<dbReference type="Pfam" id="PF16656">
    <property type="entry name" value="Pur_ac_phosph_N"/>
    <property type="match status" value="1"/>
</dbReference>
<dbReference type="Gene3D" id="2.60.40.380">
    <property type="entry name" value="Purple acid phosphatase-like, N-terminal"/>
    <property type="match status" value="1"/>
</dbReference>
<feature type="domain" description="Fibronectin type-III" evidence="4">
    <location>
        <begin position="65"/>
        <end position="157"/>
    </location>
</feature>
<dbReference type="PROSITE" id="PS50853">
    <property type="entry name" value="FN3"/>
    <property type="match status" value="1"/>
</dbReference>
<sequence>MGAALALCALVLAAGVSLAQEGRGRGPRQNSDALQGDRSPAGAERIGGPGRRSGASGFHTDVPARPLDIVLGRPTARSITVSLQCYADSEVEIIYGTRPGALDQRTARSVLRSGQPQHLELGGLLPDTRYYYQVRTRPAAGGEPTVTPEYSFTTARPAGAPFTFTIQADSHLDTPTSPENYVRSLANALSSRPDFHVDLGDTFMTDKYLDYTDAAPQYLAQRYYFGLIGHSVPVYLVLGNHDGETRTRGSDGMALWSNGMRKRYFANPEPNDFYTGNTTPYRDAGLLQNYYAWQWGDALFVVLDPFWYTTSPTRDGDNWPRTLGRAQYDWLSRTLASSPARYKFIFIHHLAGGESREGRGGAEASAFFEWGGRNLDGSDVFETKRPGWPMPVHDLLRKYKVSAVFHGHDHLYVKQERDGIIYQEVPQPGHAHGTTRSAEEYGYRSGVILPSPGILRVQVDTARAQVEYVRADASASVADRYVILPAERTEGRAAQ</sequence>
<dbReference type="PANTHER" id="PTHR43143:SF1">
    <property type="entry name" value="SERINE_THREONINE-PROTEIN PHOSPHATASE CPPED1"/>
    <property type="match status" value="1"/>
</dbReference>
<evidence type="ECO:0000256" key="3">
    <source>
        <dbReference type="SAM" id="SignalP"/>
    </source>
</evidence>
<keyword evidence="6" id="KW-1185">Reference proteome</keyword>
<dbReference type="Pfam" id="PF00149">
    <property type="entry name" value="Metallophos"/>
    <property type="match status" value="1"/>
</dbReference>
<dbReference type="InterPro" id="IPR008963">
    <property type="entry name" value="Purple_acid_Pase-like_N"/>
</dbReference>
<evidence type="ECO:0000256" key="1">
    <source>
        <dbReference type="ARBA" id="ARBA00022729"/>
    </source>
</evidence>
<protein>
    <recommendedName>
        <fullName evidence="4">Fibronectin type-III domain-containing protein</fullName>
    </recommendedName>
</protein>
<evidence type="ECO:0000313" key="5">
    <source>
        <dbReference type="EMBL" id="GAA5166822.1"/>
    </source>
</evidence>
<dbReference type="PANTHER" id="PTHR43143">
    <property type="entry name" value="METALLOPHOSPHOESTERASE, CALCINEURIN SUPERFAMILY"/>
    <property type="match status" value="1"/>
</dbReference>
<feature type="region of interest" description="Disordered" evidence="2">
    <location>
        <begin position="21"/>
        <end position="60"/>
    </location>
</feature>
<name>A0ABP9QSH1_9RHOO</name>
<comment type="caution">
    <text evidence="5">The sequence shown here is derived from an EMBL/GenBank/DDBJ whole genome shotgun (WGS) entry which is preliminary data.</text>
</comment>
<keyword evidence="1 3" id="KW-0732">Signal</keyword>
<organism evidence="5 6">
    <name type="scientific">Viridibacterium curvum</name>
    <dbReference type="NCBI Taxonomy" id="1101404"/>
    <lineage>
        <taxon>Bacteria</taxon>
        <taxon>Pseudomonadati</taxon>
        <taxon>Pseudomonadota</taxon>
        <taxon>Betaproteobacteria</taxon>
        <taxon>Rhodocyclales</taxon>
        <taxon>Rhodocyclaceae</taxon>
        <taxon>Viridibacterium</taxon>
    </lineage>
</organism>
<evidence type="ECO:0000259" key="4">
    <source>
        <dbReference type="PROSITE" id="PS50853"/>
    </source>
</evidence>
<feature type="signal peptide" evidence="3">
    <location>
        <begin position="1"/>
        <end position="19"/>
    </location>
</feature>
<evidence type="ECO:0000256" key="2">
    <source>
        <dbReference type="SAM" id="MobiDB-lite"/>
    </source>
</evidence>
<dbReference type="InterPro" id="IPR051918">
    <property type="entry name" value="STPP_CPPED1"/>
</dbReference>
<dbReference type="InterPro" id="IPR003961">
    <property type="entry name" value="FN3_dom"/>
</dbReference>
<feature type="chain" id="PRO_5045039096" description="Fibronectin type-III domain-containing protein" evidence="3">
    <location>
        <begin position="20"/>
        <end position="495"/>
    </location>
</feature>
<proteinExistence type="predicted"/>
<gene>
    <name evidence="5" type="ORF">GCM10025770_24480</name>
</gene>
<dbReference type="InterPro" id="IPR029052">
    <property type="entry name" value="Metallo-depent_PP-like"/>
</dbReference>
<reference evidence="6" key="1">
    <citation type="journal article" date="2019" name="Int. J. Syst. Evol. Microbiol.">
        <title>The Global Catalogue of Microorganisms (GCM) 10K type strain sequencing project: providing services to taxonomists for standard genome sequencing and annotation.</title>
        <authorList>
            <consortium name="The Broad Institute Genomics Platform"/>
            <consortium name="The Broad Institute Genome Sequencing Center for Infectious Disease"/>
            <person name="Wu L."/>
            <person name="Ma J."/>
        </authorList>
    </citation>
    <scope>NUCLEOTIDE SEQUENCE [LARGE SCALE GENOMIC DNA]</scope>
    <source>
        <strain evidence="6">JCM 18715</strain>
    </source>
</reference>
<accession>A0ABP9QSH1</accession>
<dbReference type="SUPFAM" id="SSF56300">
    <property type="entry name" value="Metallo-dependent phosphatases"/>
    <property type="match status" value="1"/>
</dbReference>